<organism evidence="1 2">
    <name type="scientific">Gymnopilus junonius</name>
    <name type="common">Spectacular rustgill mushroom</name>
    <name type="synonym">Gymnopilus spectabilis subsp. junonius</name>
    <dbReference type="NCBI Taxonomy" id="109634"/>
    <lineage>
        <taxon>Eukaryota</taxon>
        <taxon>Fungi</taxon>
        <taxon>Dikarya</taxon>
        <taxon>Basidiomycota</taxon>
        <taxon>Agaricomycotina</taxon>
        <taxon>Agaricomycetes</taxon>
        <taxon>Agaricomycetidae</taxon>
        <taxon>Agaricales</taxon>
        <taxon>Agaricineae</taxon>
        <taxon>Hymenogastraceae</taxon>
        <taxon>Gymnopilus</taxon>
    </lineage>
</organism>
<proteinExistence type="predicted"/>
<reference evidence="1" key="1">
    <citation type="submission" date="2020-11" db="EMBL/GenBank/DDBJ databases">
        <authorList>
            <consortium name="DOE Joint Genome Institute"/>
            <person name="Ahrendt S."/>
            <person name="Riley R."/>
            <person name="Andreopoulos W."/>
            <person name="LaButti K."/>
            <person name="Pangilinan J."/>
            <person name="Ruiz-duenas F.J."/>
            <person name="Barrasa J.M."/>
            <person name="Sanchez-Garcia M."/>
            <person name="Camarero S."/>
            <person name="Miyauchi S."/>
            <person name="Serrano A."/>
            <person name="Linde D."/>
            <person name="Babiker R."/>
            <person name="Drula E."/>
            <person name="Ayuso-Fernandez I."/>
            <person name="Pacheco R."/>
            <person name="Padilla G."/>
            <person name="Ferreira P."/>
            <person name="Barriuso J."/>
            <person name="Kellner H."/>
            <person name="Castanera R."/>
            <person name="Alfaro M."/>
            <person name="Ramirez L."/>
            <person name="Pisabarro A.G."/>
            <person name="Kuo A."/>
            <person name="Tritt A."/>
            <person name="Lipzen A."/>
            <person name="He G."/>
            <person name="Yan M."/>
            <person name="Ng V."/>
            <person name="Cullen D."/>
            <person name="Martin F."/>
            <person name="Rosso M.-N."/>
            <person name="Henrissat B."/>
            <person name="Hibbett D."/>
            <person name="Martinez A.T."/>
            <person name="Grigoriev I.V."/>
        </authorList>
    </citation>
    <scope>NUCLEOTIDE SEQUENCE</scope>
    <source>
        <strain evidence="1">AH 44721</strain>
    </source>
</reference>
<protein>
    <submittedName>
        <fullName evidence="1">Uncharacterized protein</fullName>
    </submittedName>
</protein>
<comment type="caution">
    <text evidence="1">The sequence shown here is derived from an EMBL/GenBank/DDBJ whole genome shotgun (WGS) entry which is preliminary data.</text>
</comment>
<dbReference type="EMBL" id="JADNYJ010000118">
    <property type="protein sequence ID" value="KAF8883081.1"/>
    <property type="molecule type" value="Genomic_DNA"/>
</dbReference>
<gene>
    <name evidence="1" type="ORF">CPB84DRAFT_194380</name>
</gene>
<keyword evidence="2" id="KW-1185">Reference proteome</keyword>
<name>A0A9P5NH39_GYMJU</name>
<evidence type="ECO:0000313" key="2">
    <source>
        <dbReference type="Proteomes" id="UP000724874"/>
    </source>
</evidence>
<accession>A0A9P5NH39</accession>
<evidence type="ECO:0000313" key="1">
    <source>
        <dbReference type="EMBL" id="KAF8883081.1"/>
    </source>
</evidence>
<dbReference type="Proteomes" id="UP000724874">
    <property type="component" value="Unassembled WGS sequence"/>
</dbReference>
<sequence length="166" mass="19239">MLQSELWLTIHFTHQAAKEGDYSTRFSPYVYHLPRHQRFILTVEARLFTRCTVTHAVFGREKNDFSHLTTEYVLDLMSENAIFILNEVLVMQYRQLGDTVIRMWPLDMRNCAQETPSRDGHLGLRSSVSYVPETLFASACKDLTGRIVDGSCVLVTLQRYMLIHPL</sequence>
<dbReference type="AlphaFoldDB" id="A0A9P5NH39"/>